<dbReference type="InterPro" id="IPR001584">
    <property type="entry name" value="Integrase_cat-core"/>
</dbReference>
<feature type="domain" description="Integrase catalytic" evidence="1">
    <location>
        <begin position="90"/>
        <end position="258"/>
    </location>
</feature>
<dbReference type="PANTHER" id="PTHR46889:SF4">
    <property type="entry name" value="TRANSPOSASE INSO FOR INSERTION SEQUENCE ELEMENT IS911B-RELATED"/>
    <property type="match status" value="1"/>
</dbReference>
<protein>
    <submittedName>
        <fullName evidence="2">Transposase</fullName>
    </submittedName>
</protein>
<dbReference type="InterPro" id="IPR048020">
    <property type="entry name" value="Transpos_IS3"/>
</dbReference>
<dbReference type="GO" id="GO:0015074">
    <property type="term" value="P:DNA integration"/>
    <property type="evidence" value="ECO:0007669"/>
    <property type="project" value="InterPro"/>
</dbReference>
<dbReference type="Proteomes" id="UP000501648">
    <property type="component" value="Chromosome"/>
</dbReference>
<name>A0A6M3ZV28_9BURK</name>
<evidence type="ECO:0000313" key="2">
    <source>
        <dbReference type="EMBL" id="QJQ02495.1"/>
    </source>
</evidence>
<reference evidence="2 3" key="1">
    <citation type="journal article" date="2012" name="J. Bacteriol.">
        <title>Genome sequence of the pathogenic Herbaspirillum seropedicae strain Os34, isolated from rice roots.</title>
        <authorList>
            <person name="Ye W."/>
            <person name="Ye S."/>
            <person name="Liu J."/>
            <person name="Chang S."/>
            <person name="Chen M."/>
            <person name="Zhu B."/>
            <person name="Guo L."/>
            <person name="An Q."/>
        </authorList>
    </citation>
    <scope>NUCLEOTIDE SEQUENCE [LARGE SCALE GENOMIC DNA]</scope>
    <source>
        <strain evidence="2 3">Os34</strain>
    </source>
</reference>
<dbReference type="EMBL" id="CP008956">
    <property type="protein sequence ID" value="QJQ02495.1"/>
    <property type="molecule type" value="Genomic_DNA"/>
</dbReference>
<dbReference type="InterPro" id="IPR012337">
    <property type="entry name" value="RNaseH-like_sf"/>
</dbReference>
<evidence type="ECO:0000259" key="1">
    <source>
        <dbReference type="PROSITE" id="PS50994"/>
    </source>
</evidence>
<gene>
    <name evidence="2" type="ORF">C798_20375</name>
</gene>
<accession>A0A6M3ZV28</accession>
<dbReference type="InterPro" id="IPR050900">
    <property type="entry name" value="Transposase_IS3/IS150/IS904"/>
</dbReference>
<evidence type="ECO:0000313" key="3">
    <source>
        <dbReference type="Proteomes" id="UP000501648"/>
    </source>
</evidence>
<dbReference type="SUPFAM" id="SSF53098">
    <property type="entry name" value="Ribonuclease H-like"/>
    <property type="match status" value="1"/>
</dbReference>
<dbReference type="GO" id="GO:0003676">
    <property type="term" value="F:nucleic acid binding"/>
    <property type="evidence" value="ECO:0007669"/>
    <property type="project" value="InterPro"/>
</dbReference>
<dbReference type="RefSeq" id="WP_017455519.1">
    <property type="nucleotide sequence ID" value="NZ_CP008956.1"/>
</dbReference>
<dbReference type="Pfam" id="PF13683">
    <property type="entry name" value="rve_3"/>
    <property type="match status" value="1"/>
</dbReference>
<dbReference type="PROSITE" id="PS50994">
    <property type="entry name" value="INTEGRASE"/>
    <property type="match status" value="1"/>
</dbReference>
<dbReference type="PANTHER" id="PTHR46889">
    <property type="entry name" value="TRANSPOSASE INSF FOR INSERTION SEQUENCE IS3B-RELATED"/>
    <property type="match status" value="1"/>
</dbReference>
<dbReference type="Gene3D" id="3.30.420.10">
    <property type="entry name" value="Ribonuclease H-like superfamily/Ribonuclease H"/>
    <property type="match status" value="1"/>
</dbReference>
<organism evidence="2 3">
    <name type="scientific">Herbaspirillum rubrisubalbicans Os34</name>
    <dbReference type="NCBI Taxonomy" id="1235827"/>
    <lineage>
        <taxon>Bacteria</taxon>
        <taxon>Pseudomonadati</taxon>
        <taxon>Pseudomonadota</taxon>
        <taxon>Betaproteobacteria</taxon>
        <taxon>Burkholderiales</taxon>
        <taxon>Oxalobacteraceae</taxon>
        <taxon>Herbaspirillum</taxon>
    </lineage>
</organism>
<dbReference type="AlphaFoldDB" id="A0A6M3ZV28"/>
<dbReference type="InterPro" id="IPR036397">
    <property type="entry name" value="RNaseH_sf"/>
</dbReference>
<sequence>MAVSKICTWFGIARRTAYYKPVKAEPKVQERFAEPIRQMILEEPSFGYRTVAGLLGFNKNTVQRIFQIRGWQVKKRPIGFRPRVKALPSVATGPDQRWATDLCRIWTGRDGWAVLALVIDCHTRELLGWHLSRSGKSKTAESALEQALIARYGSLGRVTAPFLLRSDNGLVFTSRSYTALVRSYGLQQEFITPHCPQQNGMVERVIRTLKEQCAHRQRFETLQHASRIIGDWISFYNHRRPHQALGMKTPAEAFALAA</sequence>
<proteinExistence type="predicted"/>
<dbReference type="NCBIfam" id="NF033516">
    <property type="entry name" value="transpos_IS3"/>
    <property type="match status" value="1"/>
</dbReference>